<dbReference type="Gene3D" id="3.40.50.2300">
    <property type="match status" value="1"/>
</dbReference>
<dbReference type="GO" id="GO:0000156">
    <property type="term" value="F:phosphorelay response regulator activity"/>
    <property type="evidence" value="ECO:0007669"/>
    <property type="project" value="TreeGrafter"/>
</dbReference>
<evidence type="ECO:0000256" key="3">
    <source>
        <dbReference type="PROSITE-ProRule" id="PRU01091"/>
    </source>
</evidence>
<dbReference type="InterPro" id="IPR011006">
    <property type="entry name" value="CheY-like_superfamily"/>
</dbReference>
<dbReference type="PROSITE" id="PS50110">
    <property type="entry name" value="RESPONSE_REGULATORY"/>
    <property type="match status" value="1"/>
</dbReference>
<evidence type="ECO:0000259" key="4">
    <source>
        <dbReference type="PROSITE" id="PS50110"/>
    </source>
</evidence>
<evidence type="ECO:0000259" key="5">
    <source>
        <dbReference type="PROSITE" id="PS51755"/>
    </source>
</evidence>
<dbReference type="InterPro" id="IPR039420">
    <property type="entry name" value="WalR-like"/>
</dbReference>
<organism evidence="6 7">
    <name type="scientific">Acidovorax delafieldii 2AN</name>
    <dbReference type="NCBI Taxonomy" id="573060"/>
    <lineage>
        <taxon>Bacteria</taxon>
        <taxon>Pseudomonadati</taxon>
        <taxon>Pseudomonadota</taxon>
        <taxon>Betaproteobacteria</taxon>
        <taxon>Burkholderiales</taxon>
        <taxon>Comamonadaceae</taxon>
        <taxon>Acidovorax</taxon>
    </lineage>
</organism>
<sequence length="239" mass="26076">MRALPPAPEAGPPTPGETSLRILLIEDDAPLAEALMAFLNARGFVCECAASLADARALLPAAHWAAVLLDWQLPDGEGLALLPLLRRTLPDSAVIMLTARDQITDRIRGLDAGADDYLVKPYDPDELLARLRAVERRRSGVGSATLQLQGLSIDLARMVVTLDGQPVEITAKEWALLRVMALRPDRIHTRESLQDALYGLDANASSNTLEVFISNLRRKIGRDRIQTLRGLGYKLNTSA</sequence>
<dbReference type="Pfam" id="PF00072">
    <property type="entry name" value="Response_reg"/>
    <property type="match status" value="1"/>
</dbReference>
<protein>
    <submittedName>
        <fullName evidence="6">Two component transcriptional regulator, winged helix family</fullName>
    </submittedName>
</protein>
<dbReference type="AlphaFoldDB" id="C5TCA4"/>
<feature type="modified residue" description="4-aspartylphosphate" evidence="2">
    <location>
        <position position="70"/>
    </location>
</feature>
<feature type="DNA-binding region" description="OmpR/PhoB-type" evidence="3">
    <location>
        <begin position="143"/>
        <end position="237"/>
    </location>
</feature>
<dbReference type="PANTHER" id="PTHR48111:SF36">
    <property type="entry name" value="TRANSCRIPTIONAL REGULATORY PROTEIN CUTR"/>
    <property type="match status" value="1"/>
</dbReference>
<proteinExistence type="predicted"/>
<dbReference type="Gene3D" id="1.10.10.10">
    <property type="entry name" value="Winged helix-like DNA-binding domain superfamily/Winged helix DNA-binding domain"/>
    <property type="match status" value="1"/>
</dbReference>
<name>C5TCA4_ACIDE</name>
<dbReference type="InterPro" id="IPR001789">
    <property type="entry name" value="Sig_transdc_resp-reg_receiver"/>
</dbReference>
<reference evidence="6 7" key="1">
    <citation type="submission" date="2009-05" db="EMBL/GenBank/DDBJ databases">
        <title>The draft genome of Acidovorax delafieldii 2AN.</title>
        <authorList>
            <consortium name="US DOE Joint Genome Institute (JGI-PGF)"/>
            <person name="Lucas S."/>
            <person name="Copeland A."/>
            <person name="Lapidus A."/>
            <person name="Glavina del Rio T."/>
            <person name="Tice H."/>
            <person name="Bruce D."/>
            <person name="Goodwin L."/>
            <person name="Pitluck S."/>
            <person name="Larimer F."/>
            <person name="Land M.L."/>
            <person name="Hauser L."/>
            <person name="Shelobolina E.S."/>
            <person name="Picardal F."/>
            <person name="Roden E."/>
            <person name="Emerson D."/>
        </authorList>
    </citation>
    <scope>NUCLEOTIDE SEQUENCE [LARGE SCALE GENOMIC DNA]</scope>
    <source>
        <strain evidence="6 7">2AN</strain>
    </source>
</reference>
<dbReference type="SUPFAM" id="SSF52172">
    <property type="entry name" value="CheY-like"/>
    <property type="match status" value="1"/>
</dbReference>
<dbReference type="SMART" id="SM00862">
    <property type="entry name" value="Trans_reg_C"/>
    <property type="match status" value="1"/>
</dbReference>
<feature type="domain" description="OmpR/PhoB-type" evidence="5">
    <location>
        <begin position="143"/>
        <end position="237"/>
    </location>
</feature>
<dbReference type="PATRIC" id="fig|573060.9.peg.379"/>
<accession>C5TCA4</accession>
<dbReference type="Proteomes" id="UP000003856">
    <property type="component" value="Unassembled WGS sequence"/>
</dbReference>
<keyword evidence="1 3" id="KW-0238">DNA-binding</keyword>
<evidence type="ECO:0000313" key="6">
    <source>
        <dbReference type="EMBL" id="EER57893.1"/>
    </source>
</evidence>
<dbReference type="GO" id="GO:0032993">
    <property type="term" value="C:protein-DNA complex"/>
    <property type="evidence" value="ECO:0007669"/>
    <property type="project" value="TreeGrafter"/>
</dbReference>
<dbReference type="CDD" id="cd00383">
    <property type="entry name" value="trans_reg_C"/>
    <property type="match status" value="1"/>
</dbReference>
<dbReference type="PANTHER" id="PTHR48111">
    <property type="entry name" value="REGULATOR OF RPOS"/>
    <property type="match status" value="1"/>
</dbReference>
<feature type="domain" description="Response regulatory" evidence="4">
    <location>
        <begin position="21"/>
        <end position="135"/>
    </location>
</feature>
<gene>
    <name evidence="6" type="ORF">AcdelDRAFT_4535</name>
</gene>
<dbReference type="GO" id="GO:0006355">
    <property type="term" value="P:regulation of DNA-templated transcription"/>
    <property type="evidence" value="ECO:0007669"/>
    <property type="project" value="InterPro"/>
</dbReference>
<keyword evidence="2" id="KW-0597">Phosphoprotein</keyword>
<keyword evidence="7" id="KW-1185">Reference proteome</keyword>
<evidence type="ECO:0000256" key="2">
    <source>
        <dbReference type="PROSITE-ProRule" id="PRU00169"/>
    </source>
</evidence>
<comment type="caution">
    <text evidence="6">The sequence shown here is derived from an EMBL/GenBank/DDBJ whole genome shotgun (WGS) entry which is preliminary data.</text>
</comment>
<dbReference type="GO" id="GO:0000976">
    <property type="term" value="F:transcription cis-regulatory region binding"/>
    <property type="evidence" value="ECO:0007669"/>
    <property type="project" value="TreeGrafter"/>
</dbReference>
<dbReference type="Gene3D" id="6.10.250.690">
    <property type="match status" value="1"/>
</dbReference>
<dbReference type="Pfam" id="PF00486">
    <property type="entry name" value="Trans_reg_C"/>
    <property type="match status" value="1"/>
</dbReference>
<dbReference type="PROSITE" id="PS51755">
    <property type="entry name" value="OMPR_PHOB"/>
    <property type="match status" value="1"/>
</dbReference>
<dbReference type="EMBL" id="ACQT01000428">
    <property type="protein sequence ID" value="EER57893.1"/>
    <property type="molecule type" value="Genomic_DNA"/>
</dbReference>
<dbReference type="GO" id="GO:0005829">
    <property type="term" value="C:cytosol"/>
    <property type="evidence" value="ECO:0007669"/>
    <property type="project" value="TreeGrafter"/>
</dbReference>
<dbReference type="InterPro" id="IPR036388">
    <property type="entry name" value="WH-like_DNA-bd_sf"/>
</dbReference>
<evidence type="ECO:0000313" key="7">
    <source>
        <dbReference type="Proteomes" id="UP000003856"/>
    </source>
</evidence>
<dbReference type="InterPro" id="IPR001867">
    <property type="entry name" value="OmpR/PhoB-type_DNA-bd"/>
</dbReference>
<evidence type="ECO:0000256" key="1">
    <source>
        <dbReference type="ARBA" id="ARBA00023125"/>
    </source>
</evidence>
<dbReference type="SMART" id="SM00448">
    <property type="entry name" value="REC"/>
    <property type="match status" value="1"/>
</dbReference>